<evidence type="ECO:0000313" key="3">
    <source>
        <dbReference type="Proteomes" id="UP000694865"/>
    </source>
</evidence>
<feature type="domain" description="EH" evidence="2">
    <location>
        <begin position="16"/>
        <end position="113"/>
    </location>
</feature>
<organism evidence="3 4">
    <name type="scientific">Saccoglossus kowalevskii</name>
    <name type="common">Acorn worm</name>
    <dbReference type="NCBI Taxonomy" id="10224"/>
    <lineage>
        <taxon>Eukaryota</taxon>
        <taxon>Metazoa</taxon>
        <taxon>Hemichordata</taxon>
        <taxon>Enteropneusta</taxon>
        <taxon>Harrimaniidae</taxon>
        <taxon>Saccoglossus</taxon>
    </lineage>
</organism>
<accession>A0ABM0LVK4</accession>
<dbReference type="RefSeq" id="XP_006811795.1">
    <property type="nucleotide sequence ID" value="XM_006811732.1"/>
</dbReference>
<gene>
    <name evidence="4" type="primary">LOC100376553</name>
</gene>
<dbReference type="Pfam" id="PF12763">
    <property type="entry name" value="EH"/>
    <property type="match status" value="1"/>
</dbReference>
<dbReference type="Gene3D" id="1.10.238.10">
    <property type="entry name" value="EF-hand"/>
    <property type="match status" value="1"/>
</dbReference>
<feature type="compositionally biased region" description="Low complexity" evidence="1">
    <location>
        <begin position="232"/>
        <end position="241"/>
    </location>
</feature>
<reference evidence="4" key="1">
    <citation type="submission" date="2025-08" db="UniProtKB">
        <authorList>
            <consortium name="RefSeq"/>
        </authorList>
    </citation>
    <scope>IDENTIFICATION</scope>
    <source>
        <tissue evidence="4">Testes</tissue>
    </source>
</reference>
<evidence type="ECO:0000313" key="4">
    <source>
        <dbReference type="RefSeq" id="XP_006811795.1"/>
    </source>
</evidence>
<keyword evidence="3" id="KW-1185">Reference proteome</keyword>
<evidence type="ECO:0000259" key="2">
    <source>
        <dbReference type="PROSITE" id="PS50031"/>
    </source>
</evidence>
<feature type="region of interest" description="Disordered" evidence="1">
    <location>
        <begin position="107"/>
        <end position="270"/>
    </location>
</feature>
<feature type="compositionally biased region" description="Polar residues" evidence="1">
    <location>
        <begin position="259"/>
        <end position="270"/>
    </location>
</feature>
<dbReference type="InterPro" id="IPR039656">
    <property type="entry name" value="SYNRG"/>
</dbReference>
<dbReference type="SMART" id="SM00027">
    <property type="entry name" value="EH"/>
    <property type="match status" value="1"/>
</dbReference>
<proteinExistence type="predicted"/>
<dbReference type="PANTHER" id="PTHR15463:SF2">
    <property type="entry name" value="SYNERGIN GAMMA"/>
    <property type="match status" value="1"/>
</dbReference>
<dbReference type="PROSITE" id="PS50031">
    <property type="entry name" value="EH"/>
    <property type="match status" value="1"/>
</dbReference>
<dbReference type="GeneID" id="100376553"/>
<dbReference type="InterPro" id="IPR011992">
    <property type="entry name" value="EF-hand-dom_pair"/>
</dbReference>
<dbReference type="PANTHER" id="PTHR15463">
    <property type="entry name" value="AP1 GAMMA SUBUNIT BINDING PROTEIN 1"/>
    <property type="match status" value="1"/>
</dbReference>
<dbReference type="SUPFAM" id="SSF47473">
    <property type="entry name" value="EF-hand"/>
    <property type="match status" value="1"/>
</dbReference>
<sequence>MPSTQSVFTPPKWCENEMNLPIVYRHVLEATLRNGRIETELLYPIFLFSGLEKQVLGHIWSLCNNTTPGMLTKQEAFMALALIAVAQSGQLQNVNLKTLYEMSQPPIPILTPSGGSTPSGDVTPVNKTPVEPTGSTEDDDFAPFKEAPMPVKESMYPPLSSEDEYADFKSADSDTSSSMSSSRASSRTSSSHNTDPELVGYPQSPVDPDFPTSASSSPASLKYQRSYKRSTTRSTTKSTMKLTKDSFTSAKISPPKNLKLNQPVQSVNLNPSKFGTVRECESDDFAEFKQAAHTRGTFSNAPSVIAPPGQPLTFPIKPPVQDEFADFQQAPLPTRQNSDLFKFNESADDKYAALRDLIAPQTNEPDDEFTDFQTGSCDQDEFADFKKVQPSSGFEESNEFSDFQGPKEPTSAIDEFSDFKGPTESDIVEDEFGQFKDAAKIDNIDEFGDFKQEALPPEEPLGFRGGMAGGFFQSDVVESETITLPPSDMFSAIKDLYNKDDAVITSKIQTNFKEDKEETHNLFNREPSRVRAISMNDDDDDFFGRRPPGLPDFDDEDDEFNNYNTPPVVHDDLFTPVATDKPTNKPANKFDMFGGQEFTAKVDKSSEFSNANDVITLNNHETIGKKTLPDLATDDKFDAFKASTLSDDKYSVFRDLTPQDTTNKNKEIDTETKLKLHSSY</sequence>
<feature type="region of interest" description="Disordered" evidence="1">
    <location>
        <begin position="657"/>
        <end position="680"/>
    </location>
</feature>
<dbReference type="InterPro" id="IPR000261">
    <property type="entry name" value="EH_dom"/>
</dbReference>
<name>A0ABM0LVK4_SACKO</name>
<protein>
    <submittedName>
        <fullName evidence="4">Synergin gamma-like</fullName>
    </submittedName>
</protein>
<feature type="region of interest" description="Disordered" evidence="1">
    <location>
        <begin position="389"/>
        <end position="424"/>
    </location>
</feature>
<evidence type="ECO:0000256" key="1">
    <source>
        <dbReference type="SAM" id="MobiDB-lite"/>
    </source>
</evidence>
<dbReference type="Proteomes" id="UP000694865">
    <property type="component" value="Unplaced"/>
</dbReference>
<feature type="compositionally biased region" description="Low complexity" evidence="1">
    <location>
        <begin position="173"/>
        <end position="191"/>
    </location>
</feature>
<feature type="compositionally biased region" description="Basic and acidic residues" evidence="1">
    <location>
        <begin position="663"/>
        <end position="674"/>
    </location>
</feature>